<evidence type="ECO:0000313" key="3">
    <source>
        <dbReference type="Proteomes" id="UP000015354"/>
    </source>
</evidence>
<comment type="caution">
    <text evidence="2">The sequence shown here is derived from an EMBL/GenBank/DDBJ whole genome shotgun (WGS) entry which is preliminary data.</text>
</comment>
<dbReference type="Proteomes" id="UP000015354">
    <property type="component" value="Unassembled WGS sequence"/>
</dbReference>
<protein>
    <submittedName>
        <fullName evidence="2">DNA repair protein RAD51</fullName>
    </submittedName>
</protein>
<keyword evidence="3" id="KW-1185">Reference proteome</keyword>
<dbReference type="EMBL" id="ATMH01004363">
    <property type="protein sequence ID" value="EPY29658.1"/>
    <property type="molecule type" value="Genomic_DNA"/>
</dbReference>
<accession>S9UL58</accession>
<reference evidence="2 3" key="1">
    <citation type="journal article" date="2013" name="PLoS ONE">
        <title>Predicting the Proteins of Angomonas deanei, Strigomonas culicis and Their Respective Endosymbionts Reveals New Aspects of the Trypanosomatidae Family.</title>
        <authorList>
            <person name="Motta M.C."/>
            <person name="Martins A.C."/>
            <person name="de Souza S.S."/>
            <person name="Catta-Preta C.M."/>
            <person name="Silva R."/>
            <person name="Klein C.C."/>
            <person name="de Almeida L.G."/>
            <person name="de Lima Cunha O."/>
            <person name="Ciapina L.P."/>
            <person name="Brocchi M."/>
            <person name="Colabardini A.C."/>
            <person name="de Araujo Lima B."/>
            <person name="Machado C.R."/>
            <person name="de Almeida Soares C.M."/>
            <person name="Probst C.M."/>
            <person name="de Menezes C.B."/>
            <person name="Thompson C.E."/>
            <person name="Bartholomeu D.C."/>
            <person name="Gradia D.F."/>
            <person name="Pavoni D.P."/>
            <person name="Grisard E.C."/>
            <person name="Fantinatti-Garboggini F."/>
            <person name="Marchini F.K."/>
            <person name="Rodrigues-Luiz G.F."/>
            <person name="Wagner G."/>
            <person name="Goldman G.H."/>
            <person name="Fietto J.L."/>
            <person name="Elias M.C."/>
            <person name="Goldman M.H."/>
            <person name="Sagot M.F."/>
            <person name="Pereira M."/>
            <person name="Stoco P.H."/>
            <person name="de Mendonca-Neto R.P."/>
            <person name="Teixeira S.M."/>
            <person name="Maciel T.E."/>
            <person name="de Oliveira Mendes T.A."/>
            <person name="Urmenyi T.P."/>
            <person name="de Souza W."/>
            <person name="Schenkman S."/>
            <person name="de Vasconcelos A.T."/>
        </authorList>
    </citation>
    <scope>NUCLEOTIDE SEQUENCE [LARGE SCALE GENOMIC DNA]</scope>
</reference>
<gene>
    <name evidence="2" type="ORF">STCU_04363</name>
</gene>
<evidence type="ECO:0000313" key="2">
    <source>
        <dbReference type="EMBL" id="EPY29658.1"/>
    </source>
</evidence>
<feature type="compositionally biased region" description="Basic and acidic residues" evidence="1">
    <location>
        <begin position="11"/>
        <end position="22"/>
    </location>
</feature>
<sequence length="399" mass="43386">MCGQGGFQHLPEPRVPEHDARTEGGPQRSVPRVADAVLVDAKNRLPLRQAGRVVHLHNALLAAALAEAQPRRGGVRHDVPANRLLRVRLIQRGGAVHVRDDLVRDDDRDAVLLGEVVQGAEELAQVHLARRELVAPAVVRAVERGRAVHDDQREAVLGHHRGGLQQQLLLVVRVEGPCAGHVREHVLRVQLVALRDGDEPLRAERALRVDVERHALRAALRDGHLARHAERVAELRLAGAELPEELRDAARLDAAAEQLIQLAAAGRDDDNLLAHLVVVDRGGEAHWHQLGALAHDLLRLVLADALDGQDGLLGCVRDGLDGVEAALHQLLDVPARHAVVLELLHHAEARRVAVGRHFRRGVHGLLGGLALDHLHLLVRLAASALRLGFGAGLHLGKER</sequence>
<evidence type="ECO:0000256" key="1">
    <source>
        <dbReference type="SAM" id="MobiDB-lite"/>
    </source>
</evidence>
<proteinExistence type="predicted"/>
<organism evidence="2 3">
    <name type="scientific">Strigomonas culicis</name>
    <dbReference type="NCBI Taxonomy" id="28005"/>
    <lineage>
        <taxon>Eukaryota</taxon>
        <taxon>Discoba</taxon>
        <taxon>Euglenozoa</taxon>
        <taxon>Kinetoplastea</taxon>
        <taxon>Metakinetoplastina</taxon>
        <taxon>Trypanosomatida</taxon>
        <taxon>Trypanosomatidae</taxon>
        <taxon>Strigomonadinae</taxon>
        <taxon>Strigomonas</taxon>
    </lineage>
</organism>
<name>S9UL58_9TRYP</name>
<dbReference type="AlphaFoldDB" id="S9UL58"/>
<feature type="region of interest" description="Disordered" evidence="1">
    <location>
        <begin position="1"/>
        <end position="29"/>
    </location>
</feature>